<dbReference type="PANTHER" id="PTHR43081">
    <property type="entry name" value="ADENYLATE CYCLASE, TERMINAL-DIFFERENTIATION SPECIFIC-RELATED"/>
    <property type="match status" value="1"/>
</dbReference>
<dbReference type="GO" id="GO:0006171">
    <property type="term" value="P:cAMP biosynthetic process"/>
    <property type="evidence" value="ECO:0007669"/>
    <property type="project" value="TreeGrafter"/>
</dbReference>
<keyword evidence="4" id="KW-1185">Reference proteome</keyword>
<comment type="caution">
    <text evidence="3">The sequence shown here is derived from an EMBL/GenBank/DDBJ whole genome shotgun (WGS) entry which is preliminary data.</text>
</comment>
<dbReference type="InterPro" id="IPR001054">
    <property type="entry name" value="A/G_cyclase"/>
</dbReference>
<evidence type="ECO:0000313" key="3">
    <source>
        <dbReference type="EMBL" id="KTD70119.1"/>
    </source>
</evidence>
<dbReference type="GO" id="GO:0004016">
    <property type="term" value="F:adenylate cyclase activity"/>
    <property type="evidence" value="ECO:0007669"/>
    <property type="project" value="UniProtKB-ARBA"/>
</dbReference>
<name>A0A0W0ZLX6_9GAMM</name>
<evidence type="ECO:0000259" key="2">
    <source>
        <dbReference type="PROSITE" id="PS50125"/>
    </source>
</evidence>
<dbReference type="EMBL" id="LNYY01000016">
    <property type="protein sequence ID" value="KTD70119.1"/>
    <property type="molecule type" value="Genomic_DNA"/>
</dbReference>
<dbReference type="AlphaFoldDB" id="A0A0W0ZLX6"/>
<dbReference type="CDD" id="cd07302">
    <property type="entry name" value="CHD"/>
    <property type="match status" value="1"/>
</dbReference>
<feature type="transmembrane region" description="Helical" evidence="1">
    <location>
        <begin position="290"/>
        <end position="310"/>
    </location>
</feature>
<evidence type="ECO:0000313" key="4">
    <source>
        <dbReference type="Proteomes" id="UP000054926"/>
    </source>
</evidence>
<dbReference type="SUPFAM" id="SSF55073">
    <property type="entry name" value="Nucleotide cyclase"/>
    <property type="match status" value="1"/>
</dbReference>
<gene>
    <name evidence="3" type="ORF">Lste_0723</name>
</gene>
<keyword evidence="1" id="KW-1133">Transmembrane helix</keyword>
<dbReference type="SMART" id="SM00044">
    <property type="entry name" value="CYCc"/>
    <property type="match status" value="1"/>
</dbReference>
<evidence type="ECO:0000256" key="1">
    <source>
        <dbReference type="SAM" id="Phobius"/>
    </source>
</evidence>
<feature type="transmembrane region" description="Helical" evidence="1">
    <location>
        <begin position="7"/>
        <end position="26"/>
    </location>
</feature>
<dbReference type="PROSITE" id="PS50125">
    <property type="entry name" value="GUANYLATE_CYCLASE_2"/>
    <property type="match status" value="1"/>
</dbReference>
<organism evidence="3 4">
    <name type="scientific">Legionella steelei</name>
    <dbReference type="NCBI Taxonomy" id="947033"/>
    <lineage>
        <taxon>Bacteria</taxon>
        <taxon>Pseudomonadati</taxon>
        <taxon>Pseudomonadota</taxon>
        <taxon>Gammaproteobacteria</taxon>
        <taxon>Legionellales</taxon>
        <taxon>Legionellaceae</taxon>
        <taxon>Legionella</taxon>
    </lineage>
</organism>
<dbReference type="GO" id="GO:0035556">
    <property type="term" value="P:intracellular signal transduction"/>
    <property type="evidence" value="ECO:0007669"/>
    <property type="project" value="InterPro"/>
</dbReference>
<dbReference type="InterPro" id="IPR050697">
    <property type="entry name" value="Adenylyl/Guanylyl_Cyclase_3/4"/>
</dbReference>
<protein>
    <submittedName>
        <fullName evidence="3">Guanylate/adenylate cyclase</fullName>
    </submittedName>
</protein>
<dbReference type="STRING" id="947033.Lste_0723"/>
<sequence>MNLRTKYVIAVLSIWLVLFGASFFIAKKLIVTDFEHLEYSDAVEASQRVARTVISDSQYIDVLIADLAYWDDTYNYIQKPNNEYINTNYAEDFFKDKNINEVIFLSMDGNVIWSQGYNLQTNKFYPIDPSVLDYFKKNALSLIKYKEKYNNSGNNAVGISGFLQLPSQPYPGYYVVNYTDDSNENKDPNGFIIFGKTLTPEFLKKIGHKLDYTISVQAPSILATTPEGKKELAEMIDSGSSYVEPINNQRLAVYSLLKDFEFKPIGLLRTDLSRDMHQSIQKAAVRNQTLLFIVSMVGLLLIAILIYLLFRKQERITNSFERFVPHEFLELLNKKNILEVALGDNLKHTIAVLFLDIRNFTTISESLTPQGNFDFVNSVLKQLSPIIVEHQGFIDKFVGDAIMALFPGETCADDAVNSAVAILKKLTVLNKTNSWLFASQEVHVGIGINSGALMLGIVGETNRLESTVIGDVVNTAARIESMTKTYEQNILISESVYQAMKRPERHEFIDIGEVTMKGKLMPVKLYGVHEKES</sequence>
<keyword evidence="1" id="KW-0472">Membrane</keyword>
<feature type="domain" description="Guanylate cyclase" evidence="2">
    <location>
        <begin position="351"/>
        <end position="480"/>
    </location>
</feature>
<accession>A0A0W0ZLX6</accession>
<keyword evidence="1" id="KW-0812">Transmembrane</keyword>
<dbReference type="InterPro" id="IPR029787">
    <property type="entry name" value="Nucleotide_cyclase"/>
</dbReference>
<dbReference type="PANTHER" id="PTHR43081:SF1">
    <property type="entry name" value="ADENYLATE CYCLASE, TERMINAL-DIFFERENTIATION SPECIFIC"/>
    <property type="match status" value="1"/>
</dbReference>
<proteinExistence type="predicted"/>
<dbReference type="Pfam" id="PF05228">
    <property type="entry name" value="CHASE4"/>
    <property type="match status" value="1"/>
</dbReference>
<dbReference type="Gene3D" id="3.30.70.1230">
    <property type="entry name" value="Nucleotide cyclase"/>
    <property type="match status" value="1"/>
</dbReference>
<dbReference type="Proteomes" id="UP000054926">
    <property type="component" value="Unassembled WGS sequence"/>
</dbReference>
<dbReference type="Pfam" id="PF00211">
    <property type="entry name" value="Guanylate_cyc"/>
    <property type="match status" value="1"/>
</dbReference>
<reference evidence="3 4" key="1">
    <citation type="submission" date="2015-11" db="EMBL/GenBank/DDBJ databases">
        <title>Genomic analysis of 38 Legionella species identifies large and diverse effector repertoires.</title>
        <authorList>
            <person name="Burstein D."/>
            <person name="Amaro F."/>
            <person name="Zusman T."/>
            <person name="Lifshitz Z."/>
            <person name="Cohen O."/>
            <person name="Gilbert J.A."/>
            <person name="Pupko T."/>
            <person name="Shuman H.A."/>
            <person name="Segal G."/>
        </authorList>
    </citation>
    <scope>NUCLEOTIDE SEQUENCE [LARGE SCALE GENOMIC DNA]</scope>
    <source>
        <strain evidence="3 4">IMVS3376</strain>
    </source>
</reference>
<dbReference type="InterPro" id="IPR007892">
    <property type="entry name" value="CHASE4"/>
</dbReference>
<dbReference type="PATRIC" id="fig|947033.5.peg.770"/>